<dbReference type="RefSeq" id="WP_004869843.1">
    <property type="nucleotide sequence ID" value="NZ_BBLI01000008.1"/>
</dbReference>
<evidence type="ECO:0000313" key="2">
    <source>
        <dbReference type="Proteomes" id="UP001243195"/>
    </source>
</evidence>
<accession>A0AAW8JE26</accession>
<dbReference type="InterPro" id="IPR007446">
    <property type="entry name" value="PilP"/>
</dbReference>
<gene>
    <name evidence="1" type="ORF">RFH51_00760</name>
</gene>
<sequence>MKMIQISLLLLITTSLLACTSKIEYVAKKMDEIQHDAPQSIPPEPVFETAPSYSYAAQQLRSPFLPSSVAQELKVLAGKRVTPNPNRQKQYLEQFSLDNLNMKGTFRNRAGVSFALIQTPTGQVERIQVGDYLGLNQGRVIHIEPKRVDLLEIMPDGHDHFIERPRSLVLLVAP</sequence>
<dbReference type="PROSITE" id="PS51257">
    <property type="entry name" value="PROKAR_LIPOPROTEIN"/>
    <property type="match status" value="1"/>
</dbReference>
<name>A0AAW8JE26_9GAMM</name>
<organism evidence="1 2">
    <name type="scientific">Acinetobacter gerneri</name>
    <dbReference type="NCBI Taxonomy" id="202952"/>
    <lineage>
        <taxon>Bacteria</taxon>
        <taxon>Pseudomonadati</taxon>
        <taxon>Pseudomonadota</taxon>
        <taxon>Gammaproteobacteria</taxon>
        <taxon>Moraxellales</taxon>
        <taxon>Moraxellaceae</taxon>
        <taxon>Acinetobacter</taxon>
    </lineage>
</organism>
<dbReference type="EMBL" id="JAVIDA010000001">
    <property type="protein sequence ID" value="MDQ9069999.1"/>
    <property type="molecule type" value="Genomic_DNA"/>
</dbReference>
<proteinExistence type="predicted"/>
<reference evidence="1" key="1">
    <citation type="submission" date="2023-08" db="EMBL/GenBank/DDBJ databases">
        <title>Emergence of clinically-relevant ST2 carbapenem-resistant Acinetobacter baumannii strains in hospital sewages in Zhejiang, East of China.</title>
        <authorList>
            <person name="Kaichao C."/>
            <person name="Zhang R."/>
        </authorList>
    </citation>
    <scope>NUCLEOTIDE SEQUENCE</scope>
    <source>
        <strain evidence="1">M-SY-60</strain>
    </source>
</reference>
<dbReference type="AlphaFoldDB" id="A0AAW8JE26"/>
<dbReference type="GeneID" id="84211336"/>
<dbReference type="Proteomes" id="UP001243195">
    <property type="component" value="Unassembled WGS sequence"/>
</dbReference>
<comment type="caution">
    <text evidence="1">The sequence shown here is derived from an EMBL/GenBank/DDBJ whole genome shotgun (WGS) entry which is preliminary data.</text>
</comment>
<protein>
    <submittedName>
        <fullName evidence="1">Pilus assembly protein PilP</fullName>
    </submittedName>
</protein>
<dbReference type="Gene3D" id="2.30.30.830">
    <property type="match status" value="1"/>
</dbReference>
<dbReference type="PIRSF" id="PIRSF016481">
    <property type="entry name" value="Pilus_assembly_PilP"/>
    <property type="match status" value="1"/>
</dbReference>
<evidence type="ECO:0000313" key="1">
    <source>
        <dbReference type="EMBL" id="MDQ9069999.1"/>
    </source>
</evidence>
<dbReference type="Pfam" id="PF04351">
    <property type="entry name" value="PilP"/>
    <property type="match status" value="1"/>
</dbReference>